<dbReference type="Proteomes" id="UP000254866">
    <property type="component" value="Unassembled WGS sequence"/>
</dbReference>
<feature type="region of interest" description="Disordered" evidence="2">
    <location>
        <begin position="649"/>
        <end position="688"/>
    </location>
</feature>
<evidence type="ECO:0000313" key="4">
    <source>
        <dbReference type="Proteomes" id="UP000254866"/>
    </source>
</evidence>
<feature type="compositionally biased region" description="Low complexity" evidence="2">
    <location>
        <begin position="656"/>
        <end position="665"/>
    </location>
</feature>
<feature type="compositionally biased region" description="Low complexity" evidence="2">
    <location>
        <begin position="213"/>
        <end position="226"/>
    </location>
</feature>
<dbReference type="AlphaFoldDB" id="A0A370TPG2"/>
<reference evidence="3 4" key="1">
    <citation type="journal article" date="2018" name="IMA Fungus">
        <title>IMA Genome-F 9: Draft genome sequence of Annulohypoxylon stygium, Aspergillus mulundensis, Berkeleyomyces basicola (syn. Thielaviopsis basicola), Ceratocystis smalleyi, two Cercospora beticola strains, Coleophoma cylindrospora, Fusarium fracticaudum, Phialophora cf. hyalina, and Morchella septimelata.</title>
        <authorList>
            <person name="Wingfield B.D."/>
            <person name="Bills G.F."/>
            <person name="Dong Y."/>
            <person name="Huang W."/>
            <person name="Nel W.J."/>
            <person name="Swalarsk-Parry B.S."/>
            <person name="Vaghefi N."/>
            <person name="Wilken P.M."/>
            <person name="An Z."/>
            <person name="de Beer Z.W."/>
            <person name="De Vos L."/>
            <person name="Chen L."/>
            <person name="Duong T.A."/>
            <person name="Gao Y."/>
            <person name="Hammerbacher A."/>
            <person name="Kikkert J.R."/>
            <person name="Li Y."/>
            <person name="Li H."/>
            <person name="Li K."/>
            <person name="Li Q."/>
            <person name="Liu X."/>
            <person name="Ma X."/>
            <person name="Naidoo K."/>
            <person name="Pethybridge S.J."/>
            <person name="Sun J."/>
            <person name="Steenkamp E.T."/>
            <person name="van der Nest M.A."/>
            <person name="van Wyk S."/>
            <person name="Wingfield M.J."/>
            <person name="Xiong C."/>
            <person name="Yue Q."/>
            <person name="Zhang X."/>
        </authorList>
    </citation>
    <scope>NUCLEOTIDE SEQUENCE [LARGE SCALE GENOMIC DNA]</scope>
    <source>
        <strain evidence="3 4">BP 5553</strain>
    </source>
</reference>
<feature type="coiled-coil region" evidence="1">
    <location>
        <begin position="456"/>
        <end position="483"/>
    </location>
</feature>
<dbReference type="RefSeq" id="XP_031870069.1">
    <property type="nucleotide sequence ID" value="XM_032013469.1"/>
</dbReference>
<dbReference type="STRING" id="2656787.A0A370TPG2"/>
<proteinExistence type="predicted"/>
<dbReference type="GeneID" id="43597695"/>
<keyword evidence="1" id="KW-0175">Coiled coil</keyword>
<evidence type="ECO:0000256" key="1">
    <source>
        <dbReference type="SAM" id="Coils"/>
    </source>
</evidence>
<dbReference type="EMBL" id="NPIC01000003">
    <property type="protein sequence ID" value="RDL37413.1"/>
    <property type="molecule type" value="Genomic_DNA"/>
</dbReference>
<feature type="region of interest" description="Disordered" evidence="2">
    <location>
        <begin position="187"/>
        <end position="251"/>
    </location>
</feature>
<accession>A0A370TPG2</accession>
<evidence type="ECO:0000256" key="2">
    <source>
        <dbReference type="SAM" id="MobiDB-lite"/>
    </source>
</evidence>
<gene>
    <name evidence="3" type="ORF">BP5553_04846</name>
</gene>
<feature type="region of interest" description="Disordered" evidence="2">
    <location>
        <begin position="85"/>
        <end position="107"/>
    </location>
</feature>
<organism evidence="3 4">
    <name type="scientific">Venustampulla echinocandica</name>
    <dbReference type="NCBI Taxonomy" id="2656787"/>
    <lineage>
        <taxon>Eukaryota</taxon>
        <taxon>Fungi</taxon>
        <taxon>Dikarya</taxon>
        <taxon>Ascomycota</taxon>
        <taxon>Pezizomycotina</taxon>
        <taxon>Leotiomycetes</taxon>
        <taxon>Helotiales</taxon>
        <taxon>Pleuroascaceae</taxon>
        <taxon>Venustampulla</taxon>
    </lineage>
</organism>
<feature type="compositionally biased region" description="Basic residues" evidence="2">
    <location>
        <begin position="668"/>
        <end position="680"/>
    </location>
</feature>
<evidence type="ECO:0000313" key="3">
    <source>
        <dbReference type="EMBL" id="RDL37413.1"/>
    </source>
</evidence>
<keyword evidence="4" id="KW-1185">Reference proteome</keyword>
<name>A0A370TPG2_9HELO</name>
<feature type="coiled-coil region" evidence="1">
    <location>
        <begin position="274"/>
        <end position="308"/>
    </location>
</feature>
<comment type="caution">
    <text evidence="3">The sequence shown here is derived from an EMBL/GenBank/DDBJ whole genome shotgun (WGS) entry which is preliminary data.</text>
</comment>
<protein>
    <submittedName>
        <fullName evidence="3">Uncharacterized protein</fullName>
    </submittedName>
</protein>
<sequence length="702" mass="79490">MYAPWEEALPMQCTADHATPGRSGWTRRGNLQTFVSDDAALQSAVLWDSSHPPFLLLVLPRPPHSRPRCFRYPTGSTRDFVLGRRHPRTDGEEAGTKYNSSHSMAHARRTTPSAVAETCRLPPPLRLPNTLRLHAVQGESVGAHEQTCRLPTDSAVNKLQTDGSNIDNQDHDQKLSPQGQELAAMLEQPLSPPESSREASANHSTPKVKPQYTTSASSAPKTSSPVKSPPRQDSSYFSALGDIDGDDDGSTIDADIQARQVRARERVFILRGRVSRSREAKRDQRDELRRLREDVRDATHKLMNKVNEIEAFGHIEETLAPYLAKLREAQDALGPVEDAYDRFEDKLDDEEQELEQEEYHFYRNYAVPLPSILESDPNLDAEISPLIKPYIPPDTEFEGSPLDSGLVEEYLEAVARAGQIGEQLDNLEEDYHRFSADASFSNRYDLPVSVKASHVLSEYQVMRADLLQNLRKVEDEVFDLRDLCLDQQLFSNHEYVYERRDALYEEVMDSVDEALDRSPLRMAAYHANFYGRELDYEDKRQYVNNWLLQWVQDSTYECLVLKTWIYLAYPDLPQKDSDLADDKWSELALENWNNDSAGLYTNEFYSASMFDVITGNTGKLNTTLLGMSGITDFMSLDVDLDALERLEDALGHSRNGTPTTSSDDGSTPKKKRIKVYKPKPRSVPSLKLAKPLDEFNAAHRST</sequence>
<dbReference type="OrthoDB" id="3553547at2759"/>